<keyword evidence="2" id="KW-1185">Reference proteome</keyword>
<accession>A0A7W6HG75</accession>
<dbReference type="AlphaFoldDB" id="A0A7W6HG75"/>
<dbReference type="SUPFAM" id="SSF52980">
    <property type="entry name" value="Restriction endonuclease-like"/>
    <property type="match status" value="1"/>
</dbReference>
<dbReference type="InterPro" id="IPR011604">
    <property type="entry name" value="PDDEXK-like_dom_sf"/>
</dbReference>
<dbReference type="EMBL" id="JACIEM010000004">
    <property type="protein sequence ID" value="MBB4004456.1"/>
    <property type="molecule type" value="Genomic_DNA"/>
</dbReference>
<dbReference type="RefSeq" id="WP_183210022.1">
    <property type="nucleotide sequence ID" value="NZ_JAAAMM010000004.1"/>
</dbReference>
<dbReference type="Proteomes" id="UP000588647">
    <property type="component" value="Unassembled WGS sequence"/>
</dbReference>
<evidence type="ECO:0000313" key="1">
    <source>
        <dbReference type="EMBL" id="MBB4004456.1"/>
    </source>
</evidence>
<gene>
    <name evidence="1" type="ORF">GGR03_003544</name>
</gene>
<dbReference type="Gene3D" id="3.90.320.10">
    <property type="match status" value="1"/>
</dbReference>
<dbReference type="InterPro" id="IPR011335">
    <property type="entry name" value="Restrct_endonuc-II-like"/>
</dbReference>
<organism evidence="1 2">
    <name type="scientific">Aurantimonas endophytica</name>
    <dbReference type="NCBI Taxonomy" id="1522175"/>
    <lineage>
        <taxon>Bacteria</taxon>
        <taxon>Pseudomonadati</taxon>
        <taxon>Pseudomonadota</taxon>
        <taxon>Alphaproteobacteria</taxon>
        <taxon>Hyphomicrobiales</taxon>
        <taxon>Aurantimonadaceae</taxon>
        <taxon>Aurantimonas</taxon>
    </lineage>
</organism>
<sequence length="314" mass="34815">MVAIPTTALSPTIAAIDAAVEAGAIRDFDLVIRGSSIGRPCERHLWYRFRWAHAPEAFSGRMLRLFETGHLYEPTIVAHLRAASVTVDEVDPETGEQWEVTALDGHFKGHLDGKAVGVLEATVTPHLLEIKTHNYKSFQQLKKVGVAVAKPEHVAQMQVYMHLSGLTRAFYLAKNKNDDELYAERIHYDAAQAGALMAKAERVLEAPMPLPKLSEDPAYYQCRFCPSHSLCHASEQALRNCRTCCFASPVQGGDAAWRCSRHDRDLSITDQRSGCANHVFIPGLVDGEQVDTDGQNTITYRMRDGSEWVDGRAA</sequence>
<name>A0A7W6HG75_9HYPH</name>
<protein>
    <submittedName>
        <fullName evidence="1">Uncharacterized protein</fullName>
    </submittedName>
</protein>
<evidence type="ECO:0000313" key="2">
    <source>
        <dbReference type="Proteomes" id="UP000588647"/>
    </source>
</evidence>
<proteinExistence type="predicted"/>
<reference evidence="1 2" key="1">
    <citation type="submission" date="2020-08" db="EMBL/GenBank/DDBJ databases">
        <title>Genomic Encyclopedia of Type Strains, Phase IV (KMG-IV): sequencing the most valuable type-strain genomes for metagenomic binning, comparative biology and taxonomic classification.</title>
        <authorList>
            <person name="Goeker M."/>
        </authorList>
    </citation>
    <scope>NUCLEOTIDE SEQUENCE [LARGE SCALE GENOMIC DNA]</scope>
    <source>
        <strain evidence="1 2">DSM 103570</strain>
    </source>
</reference>
<comment type="caution">
    <text evidence="1">The sequence shown here is derived from an EMBL/GenBank/DDBJ whole genome shotgun (WGS) entry which is preliminary data.</text>
</comment>